<feature type="region of interest" description="Disordered" evidence="1">
    <location>
        <begin position="1"/>
        <end position="112"/>
    </location>
</feature>
<dbReference type="SMART" id="SM01042">
    <property type="entry name" value="Brr6_like_C_C"/>
    <property type="match status" value="1"/>
</dbReference>
<reference evidence="4" key="1">
    <citation type="journal article" date="2020" name="Fungal Divers.">
        <title>Resolving the Mortierellaceae phylogeny through synthesis of multi-gene phylogenetics and phylogenomics.</title>
        <authorList>
            <person name="Vandepol N."/>
            <person name="Liber J."/>
            <person name="Desiro A."/>
            <person name="Na H."/>
            <person name="Kennedy M."/>
            <person name="Barry K."/>
            <person name="Grigoriev I.V."/>
            <person name="Miller A.N."/>
            <person name="O'Donnell K."/>
            <person name="Stajich J.E."/>
            <person name="Bonito G."/>
        </authorList>
    </citation>
    <scope>NUCLEOTIDE SEQUENCE</scope>
    <source>
        <strain evidence="4">REB-010B</strain>
    </source>
</reference>
<organism evidence="4 5">
    <name type="scientific">Dissophora globulifera</name>
    <dbReference type="NCBI Taxonomy" id="979702"/>
    <lineage>
        <taxon>Eukaryota</taxon>
        <taxon>Fungi</taxon>
        <taxon>Fungi incertae sedis</taxon>
        <taxon>Mucoromycota</taxon>
        <taxon>Mortierellomycotina</taxon>
        <taxon>Mortierellomycetes</taxon>
        <taxon>Mortierellales</taxon>
        <taxon>Mortierellaceae</taxon>
        <taxon>Dissophora</taxon>
    </lineage>
</organism>
<dbReference type="Pfam" id="PF10104">
    <property type="entry name" value="Brr6_like_C_C"/>
    <property type="match status" value="1"/>
</dbReference>
<dbReference type="InterPro" id="IPR018767">
    <property type="entry name" value="Brl1/Brr6_dom"/>
</dbReference>
<proteinExistence type="predicted"/>
<accession>A0A9P6R8P2</accession>
<dbReference type="PANTHER" id="PTHR28136:SF1">
    <property type="entry name" value="NUCLEUS EXPORT PROTEIN BRL1"/>
    <property type="match status" value="1"/>
</dbReference>
<feature type="region of interest" description="Disordered" evidence="1">
    <location>
        <begin position="139"/>
        <end position="282"/>
    </location>
</feature>
<evidence type="ECO:0000256" key="2">
    <source>
        <dbReference type="SAM" id="Phobius"/>
    </source>
</evidence>
<feature type="compositionally biased region" description="Low complexity" evidence="1">
    <location>
        <begin position="470"/>
        <end position="480"/>
    </location>
</feature>
<feature type="compositionally biased region" description="Basic and acidic residues" evidence="1">
    <location>
        <begin position="525"/>
        <end position="539"/>
    </location>
</feature>
<evidence type="ECO:0000313" key="4">
    <source>
        <dbReference type="EMBL" id="KAG0312615.1"/>
    </source>
</evidence>
<feature type="transmembrane region" description="Helical" evidence="2">
    <location>
        <begin position="400"/>
        <end position="418"/>
    </location>
</feature>
<feature type="compositionally biased region" description="Polar residues" evidence="1">
    <location>
        <begin position="64"/>
        <end position="86"/>
    </location>
</feature>
<evidence type="ECO:0000256" key="1">
    <source>
        <dbReference type="SAM" id="MobiDB-lite"/>
    </source>
</evidence>
<dbReference type="Proteomes" id="UP000738325">
    <property type="component" value="Unassembled WGS sequence"/>
</dbReference>
<sequence length="539" mass="58647">MARMTMRTREAPMDWEREQDRNVPNIFSTPQPLLGTHEMATHSLAASSSLGSFSSETDARFPSRESSFGSQGTFTLPPSMSRQGSHSWAFEQQDGSFSSSRPQSPASSGAKAIGSLGTIAATTSTATKASTSKAIVEAAASKTARDKKNNTKTPFDMDILGNDVFDSPSKSTSGTRSSSLQQYRSRSGPWGDGDDDDDDDDNVTGGGEGEDDDGRDMELDSDDGRRMMGRSRSWNAGQDRQQRIQKAGYDQGGNGWRREGGRTRQQQQHQQHQQHQPATLRRSWSENVDLPFILSGYVQVAMNTVFVGVLIYIVANFITTIQSDVSSMSEALLQRERRRIENCRKDYFEIYRCNGPIGPALFRTCEDARACMEQPDPRIGRASVAAETFALIFNSFVNTISYKTMGFVMVIVFGGLYVSNHAISSYRSNHVMLHQHAHTVVSPLSPSGSGPGLQRINSNSHVGNSGGGSNSSRAGSLLSLQGGAARDGYEDSLQKRRPLARGGNAGGSGGQVSRRHNGSSFWHQHGSEDGSDHDVDMDS</sequence>
<feature type="compositionally biased region" description="Low complexity" evidence="1">
    <location>
        <begin position="265"/>
        <end position="276"/>
    </location>
</feature>
<keyword evidence="2" id="KW-0812">Transmembrane</keyword>
<name>A0A9P6R8P2_9FUNG</name>
<comment type="caution">
    <text evidence="4">The sequence shown here is derived from an EMBL/GenBank/DDBJ whole genome shotgun (WGS) entry which is preliminary data.</text>
</comment>
<feature type="compositionally biased region" description="Basic and acidic residues" evidence="1">
    <location>
        <begin position="7"/>
        <end position="21"/>
    </location>
</feature>
<feature type="compositionally biased region" description="Low complexity" evidence="1">
    <location>
        <begin position="43"/>
        <end position="55"/>
    </location>
</feature>
<keyword evidence="2" id="KW-1133">Transmembrane helix</keyword>
<feature type="compositionally biased region" description="Low complexity" evidence="1">
    <location>
        <begin position="167"/>
        <end position="189"/>
    </location>
</feature>
<dbReference type="GO" id="GO:0055088">
    <property type="term" value="P:lipid homeostasis"/>
    <property type="evidence" value="ECO:0007669"/>
    <property type="project" value="InterPro"/>
</dbReference>
<evidence type="ECO:0000313" key="5">
    <source>
        <dbReference type="Proteomes" id="UP000738325"/>
    </source>
</evidence>
<keyword evidence="2" id="KW-0472">Membrane</keyword>
<feature type="compositionally biased region" description="Acidic residues" evidence="1">
    <location>
        <begin position="192"/>
        <end position="215"/>
    </location>
</feature>
<keyword evidence="5" id="KW-1185">Reference proteome</keyword>
<dbReference type="InterPro" id="IPR040202">
    <property type="entry name" value="Brl1/Brr6"/>
</dbReference>
<feature type="transmembrane region" description="Helical" evidence="2">
    <location>
        <begin position="290"/>
        <end position="315"/>
    </location>
</feature>
<dbReference type="OrthoDB" id="5961at2759"/>
<feature type="compositionally biased region" description="Basic and acidic residues" evidence="1">
    <location>
        <begin position="216"/>
        <end position="226"/>
    </location>
</feature>
<feature type="region of interest" description="Disordered" evidence="1">
    <location>
        <begin position="441"/>
        <end position="539"/>
    </location>
</feature>
<dbReference type="PANTHER" id="PTHR28136">
    <property type="entry name" value="NUCLEUS EXPORT PROTEIN BRR6"/>
    <property type="match status" value="1"/>
</dbReference>
<gene>
    <name evidence="4" type="ORF">BGZ99_009374</name>
</gene>
<feature type="domain" description="Brl1/Brr6" evidence="3">
    <location>
        <begin position="294"/>
        <end position="427"/>
    </location>
</feature>
<dbReference type="EMBL" id="JAAAIP010000795">
    <property type="protein sequence ID" value="KAG0312615.1"/>
    <property type="molecule type" value="Genomic_DNA"/>
</dbReference>
<dbReference type="AlphaFoldDB" id="A0A9P6R8P2"/>
<protein>
    <recommendedName>
        <fullName evidence="3">Brl1/Brr6 domain-containing protein</fullName>
    </recommendedName>
</protein>
<dbReference type="GO" id="GO:0031965">
    <property type="term" value="C:nuclear membrane"/>
    <property type="evidence" value="ECO:0007669"/>
    <property type="project" value="InterPro"/>
</dbReference>
<evidence type="ECO:0000259" key="3">
    <source>
        <dbReference type="SMART" id="SM01042"/>
    </source>
</evidence>
<dbReference type="GO" id="GO:0006998">
    <property type="term" value="P:nuclear envelope organization"/>
    <property type="evidence" value="ECO:0007669"/>
    <property type="project" value="InterPro"/>
</dbReference>
<feature type="compositionally biased region" description="Low complexity" evidence="1">
    <location>
        <begin position="95"/>
        <end position="110"/>
    </location>
</feature>